<feature type="compositionally biased region" description="Basic and acidic residues" evidence="1">
    <location>
        <begin position="114"/>
        <end position="125"/>
    </location>
</feature>
<evidence type="ECO:0000256" key="1">
    <source>
        <dbReference type="SAM" id="MobiDB-lite"/>
    </source>
</evidence>
<sequence>MGIVQFSQGFVESLQASSETDSSRAQTIELHIQNRIAAELERIRARETQTLADLEKRIADQSSPSSSRQSQSKSQPGPLPPSPSMPRVYYCKRHTNTGTEQRAGAAGNLGAERQVGREEEGAGLG</sequence>
<dbReference type="OrthoDB" id="5544375at2759"/>
<protein>
    <submittedName>
        <fullName evidence="2">Uncharacterized protein</fullName>
    </submittedName>
</protein>
<dbReference type="AlphaFoldDB" id="A0A1B7P0S4"/>
<accession>A0A1B7P0S4</accession>
<comment type="caution">
    <text evidence="2">The sequence shown here is derived from an EMBL/GenBank/DDBJ whole genome shotgun (WGS) entry which is preliminary data.</text>
</comment>
<reference evidence="2 3" key="1">
    <citation type="submission" date="2015-07" db="EMBL/GenBank/DDBJ databases">
        <title>Emmonsia species relationships and genome sequence.</title>
        <authorList>
            <person name="Cuomo C.A."/>
            <person name="Schwartz I.S."/>
            <person name="Kenyon C."/>
            <person name="de Hoog G.S."/>
            <person name="Govender N.P."/>
            <person name="Botha A."/>
            <person name="Moreno L."/>
            <person name="de Vries M."/>
            <person name="Munoz J.F."/>
            <person name="Stielow J.B."/>
        </authorList>
    </citation>
    <scope>NUCLEOTIDE SEQUENCE [LARGE SCALE GENOMIC DNA]</scope>
    <source>
        <strain evidence="2 3">CBS 136260</strain>
    </source>
</reference>
<evidence type="ECO:0000313" key="3">
    <source>
        <dbReference type="Proteomes" id="UP000091918"/>
    </source>
</evidence>
<dbReference type="STRING" id="1658172.A0A1B7P0S4"/>
<keyword evidence="3" id="KW-1185">Reference proteome</keyword>
<organism evidence="2 3">
    <name type="scientific">Emergomyces africanus</name>
    <dbReference type="NCBI Taxonomy" id="1955775"/>
    <lineage>
        <taxon>Eukaryota</taxon>
        <taxon>Fungi</taxon>
        <taxon>Dikarya</taxon>
        <taxon>Ascomycota</taxon>
        <taxon>Pezizomycotina</taxon>
        <taxon>Eurotiomycetes</taxon>
        <taxon>Eurotiomycetidae</taxon>
        <taxon>Onygenales</taxon>
        <taxon>Ajellomycetaceae</taxon>
        <taxon>Emergomyces</taxon>
    </lineage>
</organism>
<evidence type="ECO:0000313" key="2">
    <source>
        <dbReference type="EMBL" id="OAX82621.1"/>
    </source>
</evidence>
<dbReference type="InterPro" id="IPR012471">
    <property type="entry name" value="DUF1690"/>
</dbReference>
<gene>
    <name evidence="2" type="ORF">ACJ72_03028</name>
</gene>
<dbReference type="EMBL" id="LGUA01000279">
    <property type="protein sequence ID" value="OAX82621.1"/>
    <property type="molecule type" value="Genomic_DNA"/>
</dbReference>
<feature type="compositionally biased region" description="Low complexity" evidence="1">
    <location>
        <begin position="61"/>
        <end position="76"/>
    </location>
</feature>
<dbReference type="Proteomes" id="UP000091918">
    <property type="component" value="Unassembled WGS sequence"/>
</dbReference>
<feature type="region of interest" description="Disordered" evidence="1">
    <location>
        <begin position="51"/>
        <end position="125"/>
    </location>
</feature>
<proteinExistence type="predicted"/>
<dbReference type="Pfam" id="PF07956">
    <property type="entry name" value="DUF1690"/>
    <property type="match status" value="1"/>
</dbReference>
<name>A0A1B7P0S4_9EURO</name>